<gene>
    <name evidence="10" type="ORF">JYZ213_LOCUS28354</name>
</gene>
<dbReference type="PROSITE" id="PS51125">
    <property type="entry name" value="NHL"/>
    <property type="match status" value="2"/>
</dbReference>
<dbReference type="SUPFAM" id="SSF101898">
    <property type="entry name" value="NHL repeat"/>
    <property type="match status" value="1"/>
</dbReference>
<proteinExistence type="predicted"/>
<feature type="domain" description="G-protein coupled receptors family 1 profile" evidence="9">
    <location>
        <begin position="46"/>
        <end position="193"/>
    </location>
</feature>
<keyword evidence="3" id="KW-0677">Repeat</keyword>
<comment type="caution">
    <text evidence="10">The sequence shown here is derived from an EMBL/GenBank/DDBJ whole genome shotgun (WGS) entry which is preliminary data.</text>
</comment>
<dbReference type="Gene3D" id="2.120.10.30">
    <property type="entry name" value="TolB, C-terminal domain"/>
    <property type="match status" value="1"/>
</dbReference>
<dbReference type="SUPFAM" id="SSF81321">
    <property type="entry name" value="Family A G protein-coupled receptor-like"/>
    <property type="match status" value="1"/>
</dbReference>
<keyword evidence="2 8" id="KW-0812">Transmembrane</keyword>
<feature type="repeat" description="NHL" evidence="6">
    <location>
        <begin position="361"/>
        <end position="391"/>
    </location>
</feature>
<accession>A0A814YDI6</accession>
<dbReference type="PANTHER" id="PTHR24104:SF25">
    <property type="entry name" value="PROTEIN LIN-41"/>
    <property type="match status" value="1"/>
</dbReference>
<dbReference type="InterPro" id="IPR011042">
    <property type="entry name" value="6-blade_b-propeller_TolB-like"/>
</dbReference>
<evidence type="ECO:0000256" key="4">
    <source>
        <dbReference type="ARBA" id="ARBA00022989"/>
    </source>
</evidence>
<comment type="subcellular location">
    <subcellularLocation>
        <location evidence="1">Membrane</location>
    </subcellularLocation>
</comment>
<dbReference type="PROSITE" id="PS00237">
    <property type="entry name" value="G_PROTEIN_RECEP_F1_1"/>
    <property type="match status" value="1"/>
</dbReference>
<keyword evidence="5 8" id="KW-0472">Membrane</keyword>
<feature type="repeat" description="NHL" evidence="6">
    <location>
        <begin position="445"/>
        <end position="488"/>
    </location>
</feature>
<evidence type="ECO:0000313" key="10">
    <source>
        <dbReference type="EMBL" id="CAF1227544.1"/>
    </source>
</evidence>
<evidence type="ECO:0000256" key="7">
    <source>
        <dbReference type="SAM" id="MobiDB-lite"/>
    </source>
</evidence>
<dbReference type="Gene3D" id="2.40.10.500">
    <property type="match status" value="1"/>
</dbReference>
<evidence type="ECO:0000313" key="11">
    <source>
        <dbReference type="Proteomes" id="UP000663845"/>
    </source>
</evidence>
<dbReference type="Proteomes" id="UP000663845">
    <property type="component" value="Unassembled WGS sequence"/>
</dbReference>
<protein>
    <recommendedName>
        <fullName evidence="9">G-protein coupled receptors family 1 profile domain-containing protein</fullName>
    </recommendedName>
</protein>
<name>A0A814YDI6_9BILA</name>
<evidence type="ECO:0000256" key="1">
    <source>
        <dbReference type="ARBA" id="ARBA00004370"/>
    </source>
</evidence>
<keyword evidence="4 8" id="KW-1133">Transmembrane helix</keyword>
<dbReference type="Pfam" id="PF01436">
    <property type="entry name" value="NHL"/>
    <property type="match status" value="2"/>
</dbReference>
<dbReference type="InterPro" id="IPR000276">
    <property type="entry name" value="GPCR_Rhodpsn"/>
</dbReference>
<evidence type="ECO:0000259" key="9">
    <source>
        <dbReference type="PROSITE" id="PS50262"/>
    </source>
</evidence>
<dbReference type="AlphaFoldDB" id="A0A814YDI6"/>
<reference evidence="10" key="1">
    <citation type="submission" date="2021-02" db="EMBL/GenBank/DDBJ databases">
        <authorList>
            <person name="Nowell W R."/>
        </authorList>
    </citation>
    <scope>NUCLEOTIDE SEQUENCE</scope>
</reference>
<sequence>MNESDDTTSIMFECASIDDLGYDLIPMYRILFGISCITVPIGALVCIVYLITFIFRAKKVFNVKSHALLLSCLAQILLGILQGPIRMYYYYHHGCLPLPGAPLCELTVYLDYIPTQINNFLVAQLSIERFLLVVKPFIFHRARGQKYSYAIIFHYIGLFVAITFPCIYYPTIRQNGASTIDLDDPSQTPTCDLWYARVSVNRPKFSPCATWNANATTFANSTTIGTNPGVVFVDRNNTIYVTDRTSYRVQVWQNGQNNVTRTVSGGLNDPIGLFILNNGDIYVDNGVANYQINKWMINSTNSTVVTYLSGGHCYGLFIDINQTLYCSLKINQVLKISLNSTGNMTQLAAGNSTPGNTTYLLNWPRGIFVDTNLDLYVADGGNNRIQKFSYGQLNGITIAGSRTTGTFDLNGPSDVVLDADGYLFIVDQNTNRVIGSGPYGYRCLVGCSQQTGSTSSQLNQPYSMSFDSQGNIYVTDKNNARVQMFNLATNPNSCNILSTQTPLLTSNNPSSSSTLTSSKSSSAPSITSSLIISSTQLSSTSPMQITSSWNQIMSNTTRFSALIVVTTAPPPTIRATTTLGPTRAPTRGTTAIPVTPARLIFLPNDPSRPVADIAAALGITADQLVTCFDGVIPATNGSIPAPAQLFTSKAKLFSCLQALKSTITIVELDKVMLTYRLK</sequence>
<dbReference type="PROSITE" id="PS50262">
    <property type="entry name" value="G_PROTEIN_RECEP_F1_2"/>
    <property type="match status" value="1"/>
</dbReference>
<feature type="transmembrane region" description="Helical" evidence="8">
    <location>
        <begin position="151"/>
        <end position="170"/>
    </location>
</feature>
<evidence type="ECO:0000256" key="6">
    <source>
        <dbReference type="PROSITE-ProRule" id="PRU00504"/>
    </source>
</evidence>
<dbReference type="InterPro" id="IPR017452">
    <property type="entry name" value="GPCR_Rhodpsn_7TM"/>
</dbReference>
<evidence type="ECO:0000256" key="8">
    <source>
        <dbReference type="SAM" id="Phobius"/>
    </source>
</evidence>
<feature type="transmembrane region" description="Helical" evidence="8">
    <location>
        <begin position="30"/>
        <end position="55"/>
    </location>
</feature>
<evidence type="ECO:0000256" key="2">
    <source>
        <dbReference type="ARBA" id="ARBA00022692"/>
    </source>
</evidence>
<evidence type="ECO:0000256" key="3">
    <source>
        <dbReference type="ARBA" id="ARBA00022737"/>
    </source>
</evidence>
<evidence type="ECO:0000256" key="5">
    <source>
        <dbReference type="ARBA" id="ARBA00023136"/>
    </source>
</evidence>
<dbReference type="Gene3D" id="1.20.1070.10">
    <property type="entry name" value="Rhodopsin 7-helix transmembrane proteins"/>
    <property type="match status" value="1"/>
</dbReference>
<feature type="region of interest" description="Disordered" evidence="7">
    <location>
        <begin position="505"/>
        <end position="524"/>
    </location>
</feature>
<dbReference type="PANTHER" id="PTHR24104">
    <property type="entry name" value="E3 UBIQUITIN-PROTEIN LIGASE NHLRC1-RELATED"/>
    <property type="match status" value="1"/>
</dbReference>
<dbReference type="CDD" id="cd05819">
    <property type="entry name" value="NHL"/>
    <property type="match status" value="1"/>
</dbReference>
<dbReference type="Pfam" id="PF00001">
    <property type="entry name" value="7tm_1"/>
    <property type="match status" value="1"/>
</dbReference>
<organism evidence="10 11">
    <name type="scientific">Adineta steineri</name>
    <dbReference type="NCBI Taxonomy" id="433720"/>
    <lineage>
        <taxon>Eukaryota</taxon>
        <taxon>Metazoa</taxon>
        <taxon>Spiralia</taxon>
        <taxon>Gnathifera</taxon>
        <taxon>Rotifera</taxon>
        <taxon>Eurotatoria</taxon>
        <taxon>Bdelloidea</taxon>
        <taxon>Adinetida</taxon>
        <taxon>Adinetidae</taxon>
        <taxon>Adineta</taxon>
    </lineage>
</organism>
<dbReference type="GO" id="GO:0016020">
    <property type="term" value="C:membrane"/>
    <property type="evidence" value="ECO:0007669"/>
    <property type="project" value="UniProtKB-SubCell"/>
</dbReference>
<dbReference type="GO" id="GO:0004930">
    <property type="term" value="F:G protein-coupled receptor activity"/>
    <property type="evidence" value="ECO:0007669"/>
    <property type="project" value="InterPro"/>
</dbReference>
<dbReference type="EMBL" id="CAJNOG010000411">
    <property type="protein sequence ID" value="CAF1227544.1"/>
    <property type="molecule type" value="Genomic_DNA"/>
</dbReference>
<dbReference type="InterPro" id="IPR001258">
    <property type="entry name" value="NHL_repeat"/>
</dbReference>
<dbReference type="GO" id="GO:0008270">
    <property type="term" value="F:zinc ion binding"/>
    <property type="evidence" value="ECO:0007669"/>
    <property type="project" value="UniProtKB-KW"/>
</dbReference>
<dbReference type="InterPro" id="IPR050952">
    <property type="entry name" value="TRIM-NHL_E3_ligases"/>
</dbReference>